<sequence>MHVKSVESSNVLPLVWCDTYERGMPAQVSSTSLDHGSKLCGPSPKALVQLNSVTLIFTHFMIANKGKILYLQTYKECYKKELEFINTSQKGGGYAAVSDQYDFTCHGKSPMLIANKK</sequence>
<proteinExistence type="predicted"/>
<dbReference type="AlphaFoldDB" id="A0A8X6T3I2"/>
<reference evidence="1" key="1">
    <citation type="submission" date="2020-08" db="EMBL/GenBank/DDBJ databases">
        <title>Multicomponent nature underlies the extraordinary mechanical properties of spider dragline silk.</title>
        <authorList>
            <person name="Kono N."/>
            <person name="Nakamura H."/>
            <person name="Mori M."/>
            <person name="Yoshida Y."/>
            <person name="Ohtoshi R."/>
            <person name="Malay A.D."/>
            <person name="Moran D.A.P."/>
            <person name="Tomita M."/>
            <person name="Numata K."/>
            <person name="Arakawa K."/>
        </authorList>
    </citation>
    <scope>NUCLEOTIDE SEQUENCE</scope>
</reference>
<organism evidence="1 2">
    <name type="scientific">Trichonephila clavipes</name>
    <name type="common">Golden silk orbweaver</name>
    <name type="synonym">Nephila clavipes</name>
    <dbReference type="NCBI Taxonomy" id="2585209"/>
    <lineage>
        <taxon>Eukaryota</taxon>
        <taxon>Metazoa</taxon>
        <taxon>Ecdysozoa</taxon>
        <taxon>Arthropoda</taxon>
        <taxon>Chelicerata</taxon>
        <taxon>Arachnida</taxon>
        <taxon>Araneae</taxon>
        <taxon>Araneomorphae</taxon>
        <taxon>Entelegynae</taxon>
        <taxon>Araneoidea</taxon>
        <taxon>Nephilidae</taxon>
        <taxon>Trichonephila</taxon>
    </lineage>
</organism>
<keyword evidence="2" id="KW-1185">Reference proteome</keyword>
<gene>
    <name evidence="1" type="ORF">TNCV_4127281</name>
</gene>
<dbReference type="Proteomes" id="UP000887159">
    <property type="component" value="Unassembled WGS sequence"/>
</dbReference>
<evidence type="ECO:0000313" key="1">
    <source>
        <dbReference type="EMBL" id="GFY19341.1"/>
    </source>
</evidence>
<protein>
    <submittedName>
        <fullName evidence="1">Uncharacterized protein</fullName>
    </submittedName>
</protein>
<accession>A0A8X6T3I2</accession>
<evidence type="ECO:0000313" key="2">
    <source>
        <dbReference type="Proteomes" id="UP000887159"/>
    </source>
</evidence>
<comment type="caution">
    <text evidence="1">The sequence shown here is derived from an EMBL/GenBank/DDBJ whole genome shotgun (WGS) entry which is preliminary data.</text>
</comment>
<dbReference type="EMBL" id="BMAU01021352">
    <property type="protein sequence ID" value="GFY19341.1"/>
    <property type="molecule type" value="Genomic_DNA"/>
</dbReference>
<name>A0A8X6T3I2_TRICX</name>